<dbReference type="InterPro" id="IPR036704">
    <property type="entry name" value="RraA/RraA-like_sf"/>
</dbReference>
<comment type="caution">
    <text evidence="1">The sequence shown here is derived from an EMBL/GenBank/DDBJ whole genome shotgun (WGS) entry which is preliminary data.</text>
</comment>
<keyword evidence="2" id="KW-1185">Reference proteome</keyword>
<dbReference type="Gene3D" id="3.50.30.40">
    <property type="entry name" value="Ribonuclease E inhibitor RraA/RraA-like"/>
    <property type="match status" value="1"/>
</dbReference>
<protein>
    <submittedName>
        <fullName evidence="1">Ribonuclease activity regulator RraA</fullName>
    </submittedName>
</protein>
<sequence length="241" mass="26121">MTLTAENRERLKRVSVATLTTCLFKRGFRNAFIQGVHPISPDGPRMVGEAFTLRYIPAREDIDVLDAYADPEHPQRKAIETCPPGHVLVIDSRKDARAASAGDILLTRLMVRGVAGAVTDGGFRDTPAIAKLGFPAYHARPSAPTGPILHHACDLQVPIGCGDVPVYPGDIVVGDGEGVVVIPARLANEVAEEAVTMTEYEDFVEEQVRQGRRLPGLYPATPESRRAFEAWRRTKGEATGG</sequence>
<dbReference type="NCBIfam" id="NF006093">
    <property type="entry name" value="PRK08245.1"/>
    <property type="match status" value="1"/>
</dbReference>
<dbReference type="Pfam" id="PF03737">
    <property type="entry name" value="RraA-like"/>
    <property type="match status" value="1"/>
</dbReference>
<dbReference type="PANTHER" id="PTHR33254">
    <property type="entry name" value="4-HYDROXY-4-METHYL-2-OXOGLUTARATE ALDOLASE 3-RELATED"/>
    <property type="match status" value="1"/>
</dbReference>
<accession>A0ABU8XRL1</accession>
<evidence type="ECO:0000313" key="2">
    <source>
        <dbReference type="Proteomes" id="UP001375743"/>
    </source>
</evidence>
<dbReference type="CDD" id="cd16841">
    <property type="entry name" value="RraA_family"/>
    <property type="match status" value="1"/>
</dbReference>
<reference evidence="1 2" key="1">
    <citation type="submission" date="2024-01" db="EMBL/GenBank/DDBJ databases">
        <title>Multi-omics insights into the function and evolution of sodium benzoate biodegradation pathways in Benzoatithermus flavus gen. nov., sp. nov. from hot spring.</title>
        <authorList>
            <person name="Hu C.-J."/>
            <person name="Li W.-J."/>
        </authorList>
    </citation>
    <scope>NUCLEOTIDE SEQUENCE [LARGE SCALE GENOMIC DNA]</scope>
    <source>
        <strain evidence="1 2">SYSU G07066</strain>
    </source>
</reference>
<name>A0ABU8XRL1_9PROT</name>
<proteinExistence type="predicted"/>
<dbReference type="SUPFAM" id="SSF89562">
    <property type="entry name" value="RraA-like"/>
    <property type="match status" value="1"/>
</dbReference>
<dbReference type="Proteomes" id="UP001375743">
    <property type="component" value="Unassembled WGS sequence"/>
</dbReference>
<organism evidence="1 2">
    <name type="scientific">Benzoatithermus flavus</name>
    <dbReference type="NCBI Taxonomy" id="3108223"/>
    <lineage>
        <taxon>Bacteria</taxon>
        <taxon>Pseudomonadati</taxon>
        <taxon>Pseudomonadota</taxon>
        <taxon>Alphaproteobacteria</taxon>
        <taxon>Geminicoccales</taxon>
        <taxon>Geminicoccaceae</taxon>
        <taxon>Benzoatithermus</taxon>
    </lineage>
</organism>
<evidence type="ECO:0000313" key="1">
    <source>
        <dbReference type="EMBL" id="MEK0083521.1"/>
    </source>
</evidence>
<dbReference type="PANTHER" id="PTHR33254:SF16">
    <property type="entry name" value="BLR3842 PROTEIN"/>
    <property type="match status" value="1"/>
</dbReference>
<gene>
    <name evidence="1" type="ORF">U1T56_10185</name>
</gene>
<dbReference type="RefSeq" id="WP_418159369.1">
    <property type="nucleotide sequence ID" value="NZ_JBBLZC010000008.1"/>
</dbReference>
<dbReference type="EMBL" id="JBBLZC010000008">
    <property type="protein sequence ID" value="MEK0083521.1"/>
    <property type="molecule type" value="Genomic_DNA"/>
</dbReference>
<dbReference type="InterPro" id="IPR005493">
    <property type="entry name" value="RraA/RraA-like"/>
</dbReference>